<evidence type="ECO:0000313" key="3">
    <source>
        <dbReference type="Proteomes" id="UP000182693"/>
    </source>
</evidence>
<gene>
    <name evidence="2" type="ORF">AUJ30_01265</name>
</gene>
<keyword evidence="1" id="KW-1133">Transmembrane helix</keyword>
<comment type="caution">
    <text evidence="2">The sequence shown here is derived from an EMBL/GenBank/DDBJ whole genome shotgun (WGS) entry which is preliminary data.</text>
</comment>
<dbReference type="Pfam" id="PF07963">
    <property type="entry name" value="N_methyl"/>
    <property type="match status" value="1"/>
</dbReference>
<accession>A0A1J4Y440</accession>
<keyword evidence="1" id="KW-0472">Membrane</keyword>
<keyword evidence="1" id="KW-0812">Transmembrane</keyword>
<dbReference type="Proteomes" id="UP000182693">
    <property type="component" value="Unassembled WGS sequence"/>
</dbReference>
<reference evidence="2 3" key="1">
    <citation type="journal article" date="2016" name="Environ. Microbiol.">
        <title>Genomic resolution of a cold subsurface aquifer community provides metabolic insights for novel microbes adapted to high CO concentrations.</title>
        <authorList>
            <person name="Probst A.J."/>
            <person name="Castelle C.J."/>
            <person name="Singh A."/>
            <person name="Brown C.T."/>
            <person name="Anantharaman K."/>
            <person name="Sharon I."/>
            <person name="Hug L.A."/>
            <person name="Burstein D."/>
            <person name="Emerson J.B."/>
            <person name="Thomas B.C."/>
            <person name="Banfield J.F."/>
        </authorList>
    </citation>
    <scope>NUCLEOTIDE SEQUENCE [LARGE SCALE GENOMIC DNA]</scope>
    <source>
        <strain evidence="2">CG1_02_39_135</strain>
    </source>
</reference>
<dbReference type="EMBL" id="MNWX01000022">
    <property type="protein sequence ID" value="OIO65319.1"/>
    <property type="molecule type" value="Genomic_DNA"/>
</dbReference>
<dbReference type="InterPro" id="IPR012902">
    <property type="entry name" value="N_methyl_site"/>
</dbReference>
<organism evidence="2 3">
    <name type="scientific">Candidatus Wolfebacteria bacterium CG1_02_39_135</name>
    <dbReference type="NCBI Taxonomy" id="1805425"/>
    <lineage>
        <taxon>Bacteria</taxon>
        <taxon>Candidatus Wolfeibacteriota</taxon>
    </lineage>
</organism>
<evidence type="ECO:0008006" key="4">
    <source>
        <dbReference type="Google" id="ProtNLM"/>
    </source>
</evidence>
<dbReference type="STRING" id="1805425.AUJ30_01265"/>
<dbReference type="NCBIfam" id="TIGR02532">
    <property type="entry name" value="IV_pilin_GFxxxE"/>
    <property type="match status" value="1"/>
</dbReference>
<name>A0A1J4Y440_9BACT</name>
<dbReference type="AlphaFoldDB" id="A0A1J4Y440"/>
<proteinExistence type="predicted"/>
<evidence type="ECO:0000313" key="2">
    <source>
        <dbReference type="EMBL" id="OIO65319.1"/>
    </source>
</evidence>
<sequence>MFQVSSLKFKENRGFTLVELLVAMTLFIVLIGIATGGFIRVLRTQRAIPELMAVNDNAVLTLEQMAREIRTSYNFNKISETELQFVNSHNLVVFYRLNEGTIERGTEDALLQRTYKKITADNVKVINFNINLLGNNPGDGFPPRITITLSVTGKSKYFENTSTNIQTTISARMLDT</sequence>
<feature type="transmembrane region" description="Helical" evidence="1">
    <location>
        <begin position="20"/>
        <end position="42"/>
    </location>
</feature>
<protein>
    <recommendedName>
        <fullName evidence="4">Prepilin-type N-terminal cleavage/methylation domain-containing protein</fullName>
    </recommendedName>
</protein>
<evidence type="ECO:0000256" key="1">
    <source>
        <dbReference type="SAM" id="Phobius"/>
    </source>
</evidence>